<evidence type="ECO:0000259" key="2">
    <source>
        <dbReference type="Pfam" id="PF02120"/>
    </source>
</evidence>
<proteinExistence type="predicted"/>
<feature type="compositionally biased region" description="Basic and acidic residues" evidence="1">
    <location>
        <begin position="100"/>
        <end position="115"/>
    </location>
</feature>
<keyword evidence="3" id="KW-0969">Cilium</keyword>
<dbReference type="InterPro" id="IPR052563">
    <property type="entry name" value="FliK"/>
</dbReference>
<evidence type="ECO:0000256" key="1">
    <source>
        <dbReference type="SAM" id="MobiDB-lite"/>
    </source>
</evidence>
<feature type="compositionally biased region" description="Basic and acidic residues" evidence="1">
    <location>
        <begin position="44"/>
        <end position="61"/>
    </location>
</feature>
<sequence length="431" mass="44982">MSGMVLTQLLNPESGIERVTPDRSGGGAPAGSEAGPSRYQEIVRQQEKRLDQRRQQERAEQKTALAERQQERADQKSALVERRQEGAAEAGSKPAAEPQRPGEAREHVRSRRDETPEQEPEGAQRTTAEQSPAPVAGNTAPQPVRPAGALEGEDVVLPFAWLGAAMPANDQPLSTGVLTASAGGVAPVVQSGNGLTAGNELFAALLEGGRDGPSGKRELLAGLQSSQLQALGQSAADGGGKPAEVLTAQLTSRFSGALDLAGQQLNNPGALKGPEAQALMRSYSTSIDVPVGANEWGDKVMGKLAWLTASQMSVAEIHITPPDLGPLEVRVQVQNDQATVTVHAATPAVREQLELHGHRLRDMLAEQGIGLEGFDVSDSGGRDGNGEGADGETDPESPRSGVAGAQGEVDPGELASGELDLSWKGEVDLYA</sequence>
<dbReference type="InterPro" id="IPR038610">
    <property type="entry name" value="FliK-like_C_sf"/>
</dbReference>
<dbReference type="Pfam" id="PF02120">
    <property type="entry name" value="Flg_hook"/>
    <property type="match status" value="1"/>
</dbReference>
<feature type="domain" description="Flagellar hook-length control protein-like C-terminal" evidence="2">
    <location>
        <begin position="305"/>
        <end position="383"/>
    </location>
</feature>
<dbReference type="EMBL" id="FOYW01000001">
    <property type="protein sequence ID" value="SFR50096.1"/>
    <property type="molecule type" value="Genomic_DNA"/>
</dbReference>
<evidence type="ECO:0000313" key="4">
    <source>
        <dbReference type="Proteomes" id="UP000198644"/>
    </source>
</evidence>
<reference evidence="3 4" key="1">
    <citation type="submission" date="2016-10" db="EMBL/GenBank/DDBJ databases">
        <authorList>
            <person name="de Groot N.N."/>
        </authorList>
    </citation>
    <scope>NUCLEOTIDE SEQUENCE [LARGE SCALE GENOMIC DNA]</scope>
    <source>
        <strain evidence="3 4">CGMCC 1.9167</strain>
    </source>
</reference>
<dbReference type="PANTHER" id="PTHR37533">
    <property type="entry name" value="FLAGELLAR HOOK-LENGTH CONTROL PROTEIN"/>
    <property type="match status" value="1"/>
</dbReference>
<dbReference type="PANTHER" id="PTHR37533:SF2">
    <property type="entry name" value="FLAGELLAR HOOK-LENGTH CONTROL PROTEIN"/>
    <property type="match status" value="1"/>
</dbReference>
<protein>
    <submittedName>
        <fullName evidence="3">Flagellar hook-length control protein FliK</fullName>
    </submittedName>
</protein>
<dbReference type="Gene3D" id="3.30.750.140">
    <property type="match status" value="1"/>
</dbReference>
<dbReference type="CDD" id="cd17470">
    <property type="entry name" value="T3SS_Flik_C"/>
    <property type="match status" value="1"/>
</dbReference>
<accession>A0A1I6H6F9</accession>
<keyword evidence="3" id="KW-0966">Cell projection</keyword>
<feature type="region of interest" description="Disordered" evidence="1">
    <location>
        <begin position="372"/>
        <end position="420"/>
    </location>
</feature>
<dbReference type="RefSeq" id="WP_227662896.1">
    <property type="nucleotide sequence ID" value="NZ_FOYW01000001.1"/>
</dbReference>
<gene>
    <name evidence="3" type="ORF">SAMN05216203_0940</name>
</gene>
<organism evidence="3 4">
    <name type="scientific">Marinobacter daqiaonensis</name>
    <dbReference type="NCBI Taxonomy" id="650891"/>
    <lineage>
        <taxon>Bacteria</taxon>
        <taxon>Pseudomonadati</taxon>
        <taxon>Pseudomonadota</taxon>
        <taxon>Gammaproteobacteria</taxon>
        <taxon>Pseudomonadales</taxon>
        <taxon>Marinobacteraceae</taxon>
        <taxon>Marinobacter</taxon>
    </lineage>
</organism>
<keyword evidence="3" id="KW-0282">Flagellum</keyword>
<name>A0A1I6H6F9_9GAMM</name>
<dbReference type="InterPro" id="IPR021136">
    <property type="entry name" value="Flagellar_hook_control-like_C"/>
</dbReference>
<feature type="compositionally biased region" description="Basic and acidic residues" evidence="1">
    <location>
        <begin position="68"/>
        <end position="86"/>
    </location>
</feature>
<dbReference type="Proteomes" id="UP000198644">
    <property type="component" value="Unassembled WGS sequence"/>
</dbReference>
<evidence type="ECO:0000313" key="3">
    <source>
        <dbReference type="EMBL" id="SFR50096.1"/>
    </source>
</evidence>
<dbReference type="AlphaFoldDB" id="A0A1I6H6F9"/>
<feature type="region of interest" description="Disordered" evidence="1">
    <location>
        <begin position="1"/>
        <end position="146"/>
    </location>
</feature>
<keyword evidence="4" id="KW-1185">Reference proteome</keyword>
<dbReference type="STRING" id="650891.SAMN05216203_0940"/>